<dbReference type="AlphaFoldDB" id="A0A0D0C8B8"/>
<name>A0A0D0C8B8_9AGAR</name>
<evidence type="ECO:0000313" key="2">
    <source>
        <dbReference type="Proteomes" id="UP000053593"/>
    </source>
</evidence>
<reference evidence="1 2" key="1">
    <citation type="submission" date="2014-04" db="EMBL/GenBank/DDBJ databases">
        <title>Evolutionary Origins and Diversification of the Mycorrhizal Mutualists.</title>
        <authorList>
            <consortium name="DOE Joint Genome Institute"/>
            <consortium name="Mycorrhizal Genomics Consortium"/>
            <person name="Kohler A."/>
            <person name="Kuo A."/>
            <person name="Nagy L.G."/>
            <person name="Floudas D."/>
            <person name="Copeland A."/>
            <person name="Barry K.W."/>
            <person name="Cichocki N."/>
            <person name="Veneault-Fourrey C."/>
            <person name="LaButti K."/>
            <person name="Lindquist E.A."/>
            <person name="Lipzen A."/>
            <person name="Lundell T."/>
            <person name="Morin E."/>
            <person name="Murat C."/>
            <person name="Riley R."/>
            <person name="Ohm R."/>
            <person name="Sun H."/>
            <person name="Tunlid A."/>
            <person name="Henrissat B."/>
            <person name="Grigoriev I.V."/>
            <person name="Hibbett D.S."/>
            <person name="Martin F."/>
        </authorList>
    </citation>
    <scope>NUCLEOTIDE SEQUENCE [LARGE SCALE GENOMIC DNA]</scope>
    <source>
        <strain evidence="1 2">FD-317 M1</strain>
    </source>
</reference>
<dbReference type="EMBL" id="KN834876">
    <property type="protein sequence ID" value="KIK50988.1"/>
    <property type="molecule type" value="Genomic_DNA"/>
</dbReference>
<keyword evidence="2" id="KW-1185">Reference proteome</keyword>
<organism evidence="1 2">
    <name type="scientific">Collybiopsis luxurians FD-317 M1</name>
    <dbReference type="NCBI Taxonomy" id="944289"/>
    <lineage>
        <taxon>Eukaryota</taxon>
        <taxon>Fungi</taxon>
        <taxon>Dikarya</taxon>
        <taxon>Basidiomycota</taxon>
        <taxon>Agaricomycotina</taxon>
        <taxon>Agaricomycetes</taxon>
        <taxon>Agaricomycetidae</taxon>
        <taxon>Agaricales</taxon>
        <taxon>Marasmiineae</taxon>
        <taxon>Omphalotaceae</taxon>
        <taxon>Collybiopsis</taxon>
        <taxon>Collybiopsis luxurians</taxon>
    </lineage>
</organism>
<accession>A0A0D0C8B8</accession>
<proteinExistence type="predicted"/>
<protein>
    <recommendedName>
        <fullName evidence="3">Fe2OG dioxygenase domain-containing protein</fullName>
    </recommendedName>
</protein>
<dbReference type="Proteomes" id="UP000053593">
    <property type="component" value="Unassembled WGS sequence"/>
</dbReference>
<evidence type="ECO:0000313" key="1">
    <source>
        <dbReference type="EMBL" id="KIK50988.1"/>
    </source>
</evidence>
<gene>
    <name evidence="1" type="ORF">GYMLUDRAFT_181959</name>
</gene>
<dbReference type="Gene3D" id="3.60.130.30">
    <property type="match status" value="1"/>
</dbReference>
<evidence type="ECO:0008006" key="3">
    <source>
        <dbReference type="Google" id="ProtNLM"/>
    </source>
</evidence>
<dbReference type="OrthoDB" id="3202607at2759"/>
<sequence length="191" mass="22069">MDELLKLPAMQRASGFMNQILRTYNPLMYEEYRSHQDILHAHEPHLQRNFCNSIWSSMTVNFGPQTVTDPHVDARNRPDGWCPILSGGNFNYRKGGQLVLPDLKLVIEFPPGCVIFLPSALLVHYNCPIQPGETRYSFTQYTAGGLIRWVENGFQTQDAMLSKLSVSEKKQWKESRRLRWSQGLRFFPVIP</sequence>
<dbReference type="HOGENOM" id="CLU_031314_0_0_1"/>